<dbReference type="Pfam" id="PF07714">
    <property type="entry name" value="PK_Tyr_Ser-Thr"/>
    <property type="match status" value="1"/>
</dbReference>
<keyword evidence="3" id="KW-0418">Kinase</keyword>
<proteinExistence type="predicted"/>
<keyword evidence="1" id="KW-0808">Transferase</keyword>
<name>A0A015JZE4_RHIIW</name>
<feature type="domain" description="Protein kinase" evidence="5">
    <location>
        <begin position="672"/>
        <end position="945"/>
    </location>
</feature>
<dbReference type="InterPro" id="IPR011009">
    <property type="entry name" value="Kinase-like_dom_sf"/>
</dbReference>
<dbReference type="SUPFAM" id="SSF56112">
    <property type="entry name" value="Protein kinase-like (PK-like)"/>
    <property type="match status" value="1"/>
</dbReference>
<dbReference type="Gene3D" id="1.10.510.10">
    <property type="entry name" value="Transferase(Phosphotransferase) domain 1"/>
    <property type="match status" value="1"/>
</dbReference>
<dbReference type="InterPro" id="IPR001245">
    <property type="entry name" value="Ser-Thr/Tyr_kinase_cat_dom"/>
</dbReference>
<evidence type="ECO:0000256" key="2">
    <source>
        <dbReference type="ARBA" id="ARBA00022741"/>
    </source>
</evidence>
<evidence type="ECO:0000256" key="3">
    <source>
        <dbReference type="ARBA" id="ARBA00022777"/>
    </source>
</evidence>
<evidence type="ECO:0000256" key="1">
    <source>
        <dbReference type="ARBA" id="ARBA00022679"/>
    </source>
</evidence>
<dbReference type="InterPro" id="IPR000719">
    <property type="entry name" value="Prot_kinase_dom"/>
</dbReference>
<evidence type="ECO:0000256" key="4">
    <source>
        <dbReference type="ARBA" id="ARBA00022840"/>
    </source>
</evidence>
<evidence type="ECO:0000313" key="6">
    <source>
        <dbReference type="EMBL" id="EXX74917.1"/>
    </source>
</evidence>
<keyword evidence="7" id="KW-1185">Reference proteome</keyword>
<sequence length="1007" mass="119091">MESLTKYCIDFTSGKEIIKNNFTNWTSGNEIIDNFIQEKQLKYDGDDNVFEWIPYSELIDIEDIGANCLATAILKNGSLYYIEDEKGWIRRPCEQVCLRYLYNSQDITDVINKIESYSLRKTKYLMECCYGITQNPDTRDYILVFNVYYPYSLCEKCGNKYEDKNHEWCKCQIKHIENNFTNWTSGNKIIDNFIKEKQLKFNGLGAVFEWVPYNELVFINEVEKSVIVTAIRKDGQLYYDINKNDWTRKLNEKVVLRFLYDLQNINEYEFLNKVESYLLLENEDENENSLNYGISQNPNTNVYILVFSEKFVEYYCENCGNKYVNKYCRICNQCHFKNNFTNWSSGNKIIDNFIQEKQLKYNGRESVFEWIPFNELIIIKEIEDSCSTTAILKNGSLYYNEREYRWVRNPCEKVCLKYLHNSHNITDEFITEIKPYTDNCYGFSQNPDTKEHILVFSYKHFDNYCIKCGNQYVGYGWCKQCQINQLKNNFTNWTSGNEKIDEFIQKSQLKINDNRGTVFEWIPYNKFININETGKSGLVIAIWKDGPLFYNLLNRKYKRKLNKKVFLKYSYNLQDINVFLNETVYLINESYGISQNPNTNDFILVLQPKYYCENCGKKYNNEFEIDNKSCISCQTNHENQKINDLIQEMRLNIDHNISKSDVIVEWIPYDQFSNIEEIGKGGFSTVYSAIWKDGLLYYNGNYWRRDPNTRVALKCLHNSQNSQDEFINKIKVYPNQILNYYIIKLYGISQDSNTKDYIMVFEYADSGNFNNYVDKNYESFNWFNVIEALTNIIGGLSEIHQKQMVHRDFHLGNILFASKNSYSKKMAHISDIGLYRKIDDVNETSIYGVMPYVAPEVLKGKPYTQAADIYSFGMIMYFVATGRQPFADCAHDEVLVLNICDGIRPEIDEKIAPKCYIDLMKRCWDLDPENRPNSIIIEELITLFYDSFASYQHSKKEKHFEIEKQFNETQENRKENLLSIKNNQFTTHTQAIYTSRLLNPFIKNLLK</sequence>
<dbReference type="OrthoDB" id="2677182at2759"/>
<reference evidence="6 7" key="1">
    <citation type="submission" date="2014-02" db="EMBL/GenBank/DDBJ databases">
        <title>Single nucleus genome sequencing reveals high similarity among nuclei of an endomycorrhizal fungus.</title>
        <authorList>
            <person name="Lin K."/>
            <person name="Geurts R."/>
            <person name="Zhang Z."/>
            <person name="Limpens E."/>
            <person name="Saunders D.G."/>
            <person name="Mu D."/>
            <person name="Pang E."/>
            <person name="Cao H."/>
            <person name="Cha H."/>
            <person name="Lin T."/>
            <person name="Zhou Q."/>
            <person name="Shang Y."/>
            <person name="Li Y."/>
            <person name="Ivanov S."/>
            <person name="Sharma T."/>
            <person name="Velzen R.V."/>
            <person name="Ruijter N.D."/>
            <person name="Aanen D.K."/>
            <person name="Win J."/>
            <person name="Kamoun S."/>
            <person name="Bisseling T."/>
            <person name="Huang S."/>
        </authorList>
    </citation>
    <scope>NUCLEOTIDE SEQUENCE [LARGE SCALE GENOMIC DNA]</scope>
    <source>
        <strain evidence="7">DAOM197198w</strain>
    </source>
</reference>
<accession>A0A015JZE4</accession>
<keyword evidence="4" id="KW-0067">ATP-binding</keyword>
<dbReference type="GO" id="GO:0004674">
    <property type="term" value="F:protein serine/threonine kinase activity"/>
    <property type="evidence" value="ECO:0007669"/>
    <property type="project" value="TreeGrafter"/>
</dbReference>
<dbReference type="AlphaFoldDB" id="A0A015JZE4"/>
<protein>
    <submittedName>
        <fullName evidence="6">Tpk1p</fullName>
    </submittedName>
</protein>
<dbReference type="PROSITE" id="PS50011">
    <property type="entry name" value="PROTEIN_KINASE_DOM"/>
    <property type="match status" value="1"/>
</dbReference>
<dbReference type="PANTHER" id="PTHR44329:SF288">
    <property type="entry name" value="MITOGEN-ACTIVATED PROTEIN KINASE KINASE KINASE 20"/>
    <property type="match status" value="1"/>
</dbReference>
<organism evidence="6 7">
    <name type="scientific">Rhizophagus irregularis (strain DAOM 197198w)</name>
    <name type="common">Glomus intraradices</name>
    <dbReference type="NCBI Taxonomy" id="1432141"/>
    <lineage>
        <taxon>Eukaryota</taxon>
        <taxon>Fungi</taxon>
        <taxon>Fungi incertae sedis</taxon>
        <taxon>Mucoromycota</taxon>
        <taxon>Glomeromycotina</taxon>
        <taxon>Glomeromycetes</taxon>
        <taxon>Glomerales</taxon>
        <taxon>Glomeraceae</taxon>
        <taxon>Rhizophagus</taxon>
    </lineage>
</organism>
<dbReference type="Proteomes" id="UP000022910">
    <property type="component" value="Unassembled WGS sequence"/>
</dbReference>
<dbReference type="EMBL" id="JEMT01012674">
    <property type="protein sequence ID" value="EXX74917.1"/>
    <property type="molecule type" value="Genomic_DNA"/>
</dbReference>
<gene>
    <name evidence="6" type="ORF">RirG_046650</name>
</gene>
<dbReference type="GO" id="GO:0005524">
    <property type="term" value="F:ATP binding"/>
    <property type="evidence" value="ECO:0007669"/>
    <property type="project" value="UniProtKB-KW"/>
</dbReference>
<dbReference type="HOGENOM" id="CLU_000288_7_8_1"/>
<evidence type="ECO:0000313" key="7">
    <source>
        <dbReference type="Proteomes" id="UP000022910"/>
    </source>
</evidence>
<keyword evidence="2" id="KW-0547">Nucleotide-binding</keyword>
<comment type="caution">
    <text evidence="6">The sequence shown here is derived from an EMBL/GenBank/DDBJ whole genome shotgun (WGS) entry which is preliminary data.</text>
</comment>
<evidence type="ECO:0000259" key="5">
    <source>
        <dbReference type="PROSITE" id="PS50011"/>
    </source>
</evidence>
<dbReference type="InterPro" id="IPR051681">
    <property type="entry name" value="Ser/Thr_Kinases-Pseudokinases"/>
</dbReference>
<dbReference type="PANTHER" id="PTHR44329">
    <property type="entry name" value="SERINE/THREONINE-PROTEIN KINASE TNNI3K-RELATED"/>
    <property type="match status" value="1"/>
</dbReference>